<dbReference type="Pfam" id="PF00089">
    <property type="entry name" value="Trypsin"/>
    <property type="match status" value="1"/>
</dbReference>
<dbReference type="AlphaFoldDB" id="A0A1Y2E4Y5"/>
<evidence type="ECO:0000256" key="3">
    <source>
        <dbReference type="ARBA" id="ARBA00022729"/>
    </source>
</evidence>
<dbReference type="InterPro" id="IPR050966">
    <property type="entry name" value="Glutamyl_endopeptidase"/>
</dbReference>
<dbReference type="Proteomes" id="UP000193689">
    <property type="component" value="Unassembled WGS sequence"/>
</dbReference>
<evidence type="ECO:0000256" key="6">
    <source>
        <dbReference type="RuleBase" id="RU004296"/>
    </source>
</evidence>
<evidence type="ECO:0000256" key="5">
    <source>
        <dbReference type="ARBA" id="ARBA00022825"/>
    </source>
</evidence>
<dbReference type="EMBL" id="MCFJ01000005">
    <property type="protein sequence ID" value="ORY66620.1"/>
    <property type="molecule type" value="Genomic_DNA"/>
</dbReference>
<keyword evidence="2 6" id="KW-0645">Protease</keyword>
<dbReference type="SUPFAM" id="SSF50494">
    <property type="entry name" value="Trypsin-like serine proteases"/>
    <property type="match status" value="1"/>
</dbReference>
<dbReference type="EC" id="3.4.21.-" evidence="6"/>
<comment type="caution">
    <text evidence="8">The sequence shown here is derived from an EMBL/GenBank/DDBJ whole genome shotgun (WGS) entry which is preliminary data.</text>
</comment>
<dbReference type="InterPro" id="IPR009003">
    <property type="entry name" value="Peptidase_S1_PA"/>
</dbReference>
<name>A0A1Y2E4Y5_9PEZI</name>
<dbReference type="GeneID" id="63776278"/>
<comment type="similarity">
    <text evidence="1 6">Belongs to the peptidase S1B family.</text>
</comment>
<dbReference type="InterPro" id="IPR043504">
    <property type="entry name" value="Peptidase_S1_PA_chymotrypsin"/>
</dbReference>
<accession>A0A1Y2E4Y5</accession>
<dbReference type="GO" id="GO:0006508">
    <property type="term" value="P:proteolysis"/>
    <property type="evidence" value="ECO:0007669"/>
    <property type="project" value="UniProtKB-KW"/>
</dbReference>
<dbReference type="InParanoid" id="A0A1Y2E4Y5"/>
<evidence type="ECO:0000313" key="9">
    <source>
        <dbReference type="Proteomes" id="UP000193689"/>
    </source>
</evidence>
<keyword evidence="4 6" id="KW-0378">Hydrolase</keyword>
<feature type="chain" id="PRO_5011816048" description="Serine protease" evidence="6">
    <location>
        <begin position="22"/>
        <end position="315"/>
    </location>
</feature>
<reference evidence="8 9" key="1">
    <citation type="submission" date="2016-07" db="EMBL/GenBank/DDBJ databases">
        <title>Pervasive Adenine N6-methylation of Active Genes in Fungi.</title>
        <authorList>
            <consortium name="DOE Joint Genome Institute"/>
            <person name="Mondo S.J."/>
            <person name="Dannebaum R.O."/>
            <person name="Kuo R.C."/>
            <person name="Labutti K."/>
            <person name="Haridas S."/>
            <person name="Kuo A."/>
            <person name="Salamov A."/>
            <person name="Ahrendt S.R."/>
            <person name="Lipzen A."/>
            <person name="Sullivan W."/>
            <person name="Andreopoulos W.B."/>
            <person name="Clum A."/>
            <person name="Lindquist E."/>
            <person name="Daum C."/>
            <person name="Ramamoorthy G.K."/>
            <person name="Gryganskyi A."/>
            <person name="Culley D."/>
            <person name="Magnuson J.K."/>
            <person name="James T.Y."/>
            <person name="O'Malley M.A."/>
            <person name="Stajich J.E."/>
            <person name="Spatafora J.W."/>
            <person name="Visel A."/>
            <person name="Grigoriev I.V."/>
        </authorList>
    </citation>
    <scope>NUCLEOTIDE SEQUENCE [LARGE SCALE GENOMIC DNA]</scope>
    <source>
        <strain evidence="8 9">CBS 129021</strain>
    </source>
</reference>
<organism evidence="8 9">
    <name type="scientific">Pseudomassariella vexata</name>
    <dbReference type="NCBI Taxonomy" id="1141098"/>
    <lineage>
        <taxon>Eukaryota</taxon>
        <taxon>Fungi</taxon>
        <taxon>Dikarya</taxon>
        <taxon>Ascomycota</taxon>
        <taxon>Pezizomycotina</taxon>
        <taxon>Sordariomycetes</taxon>
        <taxon>Xylariomycetidae</taxon>
        <taxon>Amphisphaeriales</taxon>
        <taxon>Pseudomassariaceae</taxon>
        <taxon>Pseudomassariella</taxon>
    </lineage>
</organism>
<keyword evidence="5 6" id="KW-0720">Serine protease</keyword>
<dbReference type="PRINTS" id="PR00839">
    <property type="entry name" value="V8PROTEASE"/>
</dbReference>
<evidence type="ECO:0000256" key="2">
    <source>
        <dbReference type="ARBA" id="ARBA00022670"/>
    </source>
</evidence>
<dbReference type="GO" id="GO:0004252">
    <property type="term" value="F:serine-type endopeptidase activity"/>
    <property type="evidence" value="ECO:0007669"/>
    <property type="project" value="InterPro"/>
</dbReference>
<feature type="domain" description="Peptidase S1" evidence="7">
    <location>
        <begin position="107"/>
        <end position="293"/>
    </location>
</feature>
<proteinExistence type="inferred from homology"/>
<dbReference type="InterPro" id="IPR008256">
    <property type="entry name" value="Peptidase_S1B"/>
</dbReference>
<dbReference type="Gene3D" id="2.40.10.10">
    <property type="entry name" value="Trypsin-like serine proteases"/>
    <property type="match status" value="2"/>
</dbReference>
<dbReference type="PANTHER" id="PTHR15462">
    <property type="entry name" value="SERINE PROTEASE"/>
    <property type="match status" value="1"/>
</dbReference>
<dbReference type="OrthoDB" id="10037376at2759"/>
<dbReference type="InterPro" id="IPR001254">
    <property type="entry name" value="Trypsin_dom"/>
</dbReference>
<evidence type="ECO:0000259" key="7">
    <source>
        <dbReference type="Pfam" id="PF00089"/>
    </source>
</evidence>
<dbReference type="RefSeq" id="XP_040717584.1">
    <property type="nucleotide sequence ID" value="XM_040860066.1"/>
</dbReference>
<keyword evidence="9" id="KW-1185">Reference proteome</keyword>
<gene>
    <name evidence="8" type="ORF">BCR38DRAFT_430855</name>
</gene>
<protein>
    <recommendedName>
        <fullName evidence="6">Serine protease</fullName>
        <ecNumber evidence="6">3.4.21.-</ecNumber>
    </recommendedName>
</protein>
<feature type="signal peptide" evidence="6">
    <location>
        <begin position="1"/>
        <end position="21"/>
    </location>
</feature>
<evidence type="ECO:0000256" key="4">
    <source>
        <dbReference type="ARBA" id="ARBA00022801"/>
    </source>
</evidence>
<keyword evidence="3 6" id="KW-0732">Signal</keyword>
<evidence type="ECO:0000256" key="1">
    <source>
        <dbReference type="ARBA" id="ARBA00008764"/>
    </source>
</evidence>
<evidence type="ECO:0000313" key="8">
    <source>
        <dbReference type="EMBL" id="ORY66620.1"/>
    </source>
</evidence>
<dbReference type="PANTHER" id="PTHR15462:SF8">
    <property type="entry name" value="SERINE PROTEASE"/>
    <property type="match status" value="1"/>
</dbReference>
<sequence>MVLTQRHTAAIVLTLFYSVSALPTTQVKQDELYTQPIGNLGESFKPTGPPPTIIQLTPSNLASVGHVTEVPSLFGLSSPYSDTDEDLAERGIVGVDNRVVWNSTDYPYSAMGRLIWSTGAYCTGTLVGPRHVATARHCSPSDDQTGITVTFQPDYFNGERFPSSKVGPVLSLSGVDVVNNPDACDYKNDWAIMVLDDPLGNDRGYMGAKTVDSSLLKRAIFYHLGYPLDLGQGERQYRQYPITISSSTGCDAYGPMVTDADADSGQSGGPLWLPPDAAGDRYMYGVASSTSSTGTNFAGGDAFLQGIAYVRQNYP</sequence>